<feature type="non-terminal residue" evidence="1">
    <location>
        <position position="74"/>
    </location>
</feature>
<comment type="caution">
    <text evidence="1">The sequence shown here is derived from an EMBL/GenBank/DDBJ whole genome shotgun (WGS) entry which is preliminary data.</text>
</comment>
<name>A0ACA9LM67_9GLOM</name>
<keyword evidence="2" id="KW-1185">Reference proteome</keyword>
<evidence type="ECO:0000313" key="1">
    <source>
        <dbReference type="EMBL" id="CAG8539254.1"/>
    </source>
</evidence>
<protein>
    <submittedName>
        <fullName evidence="1">470_t:CDS:1</fullName>
    </submittedName>
</protein>
<evidence type="ECO:0000313" key="2">
    <source>
        <dbReference type="Proteomes" id="UP000789366"/>
    </source>
</evidence>
<sequence length="74" mass="8610">MQSSRQDHKFTLRLSQFDINQEKSLIEKAIDSLAKNLSQDKIKNLKNPIYSETTSNDYIIESPLVQIDTDFTMM</sequence>
<dbReference type="EMBL" id="CAJVPW010004355">
    <property type="protein sequence ID" value="CAG8539254.1"/>
    <property type="molecule type" value="Genomic_DNA"/>
</dbReference>
<proteinExistence type="predicted"/>
<reference evidence="1" key="1">
    <citation type="submission" date="2021-06" db="EMBL/GenBank/DDBJ databases">
        <authorList>
            <person name="Kallberg Y."/>
            <person name="Tangrot J."/>
            <person name="Rosling A."/>
        </authorList>
    </citation>
    <scope>NUCLEOTIDE SEQUENCE</scope>
    <source>
        <strain evidence="1">28 12/20/2015</strain>
    </source>
</reference>
<gene>
    <name evidence="1" type="ORF">SPELUC_LOCUS4729</name>
</gene>
<dbReference type="Proteomes" id="UP000789366">
    <property type="component" value="Unassembled WGS sequence"/>
</dbReference>
<organism evidence="1 2">
    <name type="scientific">Cetraspora pellucida</name>
    <dbReference type="NCBI Taxonomy" id="1433469"/>
    <lineage>
        <taxon>Eukaryota</taxon>
        <taxon>Fungi</taxon>
        <taxon>Fungi incertae sedis</taxon>
        <taxon>Mucoromycota</taxon>
        <taxon>Glomeromycotina</taxon>
        <taxon>Glomeromycetes</taxon>
        <taxon>Diversisporales</taxon>
        <taxon>Gigasporaceae</taxon>
        <taxon>Cetraspora</taxon>
    </lineage>
</organism>
<accession>A0ACA9LM67</accession>